<dbReference type="OrthoDB" id="5244067at2"/>
<name>A0A9W6PE18_9ACTN</name>
<reference evidence="4" key="1">
    <citation type="submission" date="2023-02" db="EMBL/GenBank/DDBJ databases">
        <title>Kitasatospora phosalacinea NBRC 14362.</title>
        <authorList>
            <person name="Ichikawa N."/>
            <person name="Sato H."/>
            <person name="Tonouchi N."/>
        </authorList>
    </citation>
    <scope>NUCLEOTIDE SEQUENCE</scope>
    <source>
        <strain evidence="4">NBRC 14362</strain>
    </source>
</reference>
<dbReference type="SUPFAM" id="SSF51261">
    <property type="entry name" value="Duplicated hybrid motif"/>
    <property type="match status" value="1"/>
</dbReference>
<dbReference type="Pfam" id="PF01476">
    <property type="entry name" value="LysM"/>
    <property type="match status" value="1"/>
</dbReference>
<gene>
    <name evidence="4" type="ORF">Kpho01_12180</name>
</gene>
<dbReference type="EMBL" id="BSRX01000005">
    <property type="protein sequence ID" value="GLW53207.1"/>
    <property type="molecule type" value="Genomic_DNA"/>
</dbReference>
<feature type="region of interest" description="Disordered" evidence="1">
    <location>
        <begin position="127"/>
        <end position="211"/>
    </location>
</feature>
<dbReference type="InterPro" id="IPR050570">
    <property type="entry name" value="Cell_wall_metabolism_enzyme"/>
</dbReference>
<feature type="domain" description="LysM" evidence="3">
    <location>
        <begin position="75"/>
        <end position="124"/>
    </location>
</feature>
<dbReference type="RefSeq" id="WP_033250238.1">
    <property type="nucleotide sequence ID" value="NZ_BSRX01000005.1"/>
</dbReference>
<dbReference type="CDD" id="cd00118">
    <property type="entry name" value="LysM"/>
    <property type="match status" value="1"/>
</dbReference>
<dbReference type="PROSITE" id="PS51782">
    <property type="entry name" value="LYSM"/>
    <property type="match status" value="1"/>
</dbReference>
<sequence length="340" mass="33641">MSAQGKHRKPRLATVARIAVAAGVVGAAVGLPVSAASAHGTTDHQDGGRQWAHVSVDATPVADTTTDTAEQAAAQTYKVASGDTLSKIATAKNVDGGWEKLYQDNRSVIGGNPNLIYPGQQLTVNGRAAATTPSSSDAAATTAAPKASTGTSSTGTAKTQAQKTQTQKSTTSSSSSSSSAAKSSTAKSSTATTSTSGSSSSSASSSSGYVAPAPGSVTTGYKVAGSNWSSGYHTGIDFPVATGTSLKAVANGTVVSAGNGGAYGNQVVIKLADGKYAQYAHLSSISVSAGQSVTAGQQIGLSGATGNVTGPHLHFEIRTTPDYGSDIDPVAYLAAHGVNV</sequence>
<evidence type="ECO:0000256" key="1">
    <source>
        <dbReference type="SAM" id="MobiDB-lite"/>
    </source>
</evidence>
<feature type="compositionally biased region" description="Low complexity" evidence="1">
    <location>
        <begin position="128"/>
        <end position="208"/>
    </location>
</feature>
<dbReference type="GO" id="GO:0004222">
    <property type="term" value="F:metalloendopeptidase activity"/>
    <property type="evidence" value="ECO:0007669"/>
    <property type="project" value="TreeGrafter"/>
</dbReference>
<dbReference type="CDD" id="cd12797">
    <property type="entry name" value="M23_peptidase"/>
    <property type="match status" value="1"/>
</dbReference>
<evidence type="ECO:0000259" key="3">
    <source>
        <dbReference type="PROSITE" id="PS51782"/>
    </source>
</evidence>
<dbReference type="Proteomes" id="UP001165143">
    <property type="component" value="Unassembled WGS sequence"/>
</dbReference>
<dbReference type="Pfam" id="PF01551">
    <property type="entry name" value="Peptidase_M23"/>
    <property type="match status" value="1"/>
</dbReference>
<dbReference type="InterPro" id="IPR036779">
    <property type="entry name" value="LysM_dom_sf"/>
</dbReference>
<dbReference type="Gene3D" id="2.70.70.10">
    <property type="entry name" value="Glucose Permease (Domain IIA)"/>
    <property type="match status" value="1"/>
</dbReference>
<protein>
    <recommendedName>
        <fullName evidence="3">LysM domain-containing protein</fullName>
    </recommendedName>
</protein>
<dbReference type="InterPro" id="IPR011055">
    <property type="entry name" value="Dup_hybrid_motif"/>
</dbReference>
<keyword evidence="2" id="KW-0732">Signal</keyword>
<proteinExistence type="predicted"/>
<dbReference type="Gene3D" id="3.10.350.10">
    <property type="entry name" value="LysM domain"/>
    <property type="match status" value="1"/>
</dbReference>
<dbReference type="SMART" id="SM00257">
    <property type="entry name" value="LysM"/>
    <property type="match status" value="1"/>
</dbReference>
<dbReference type="SUPFAM" id="SSF54106">
    <property type="entry name" value="LysM domain"/>
    <property type="match status" value="1"/>
</dbReference>
<comment type="caution">
    <text evidence="4">The sequence shown here is derived from an EMBL/GenBank/DDBJ whole genome shotgun (WGS) entry which is preliminary data.</text>
</comment>
<evidence type="ECO:0000256" key="2">
    <source>
        <dbReference type="SAM" id="SignalP"/>
    </source>
</evidence>
<dbReference type="PANTHER" id="PTHR21666">
    <property type="entry name" value="PEPTIDASE-RELATED"/>
    <property type="match status" value="1"/>
</dbReference>
<dbReference type="FunFam" id="2.70.70.10:FF:000013">
    <property type="entry name" value="Peptidase family M23"/>
    <property type="match status" value="1"/>
</dbReference>
<organism evidence="4 5">
    <name type="scientific">Kitasatospora phosalacinea</name>
    <dbReference type="NCBI Taxonomy" id="2065"/>
    <lineage>
        <taxon>Bacteria</taxon>
        <taxon>Bacillati</taxon>
        <taxon>Actinomycetota</taxon>
        <taxon>Actinomycetes</taxon>
        <taxon>Kitasatosporales</taxon>
        <taxon>Streptomycetaceae</taxon>
        <taxon>Kitasatospora</taxon>
    </lineage>
</organism>
<accession>A0A9W6PE18</accession>
<dbReference type="InterPro" id="IPR018392">
    <property type="entry name" value="LysM"/>
</dbReference>
<evidence type="ECO:0000313" key="4">
    <source>
        <dbReference type="EMBL" id="GLW53207.1"/>
    </source>
</evidence>
<dbReference type="PANTHER" id="PTHR21666:SF270">
    <property type="entry name" value="MUREIN HYDROLASE ACTIVATOR ENVC"/>
    <property type="match status" value="1"/>
</dbReference>
<dbReference type="InterPro" id="IPR016047">
    <property type="entry name" value="M23ase_b-sheet_dom"/>
</dbReference>
<evidence type="ECO:0000313" key="5">
    <source>
        <dbReference type="Proteomes" id="UP001165143"/>
    </source>
</evidence>
<feature type="signal peptide" evidence="2">
    <location>
        <begin position="1"/>
        <end position="27"/>
    </location>
</feature>
<dbReference type="AlphaFoldDB" id="A0A9W6PE18"/>
<feature type="chain" id="PRO_5040794140" description="LysM domain-containing protein" evidence="2">
    <location>
        <begin position="28"/>
        <end position="340"/>
    </location>
</feature>